<dbReference type="EC" id="3.4.21.89" evidence="4 7"/>
<feature type="compositionally biased region" description="Low complexity" evidence="8">
    <location>
        <begin position="163"/>
        <end position="182"/>
    </location>
</feature>
<feature type="compositionally biased region" description="Low complexity" evidence="8">
    <location>
        <begin position="347"/>
        <end position="359"/>
    </location>
</feature>
<protein>
    <recommendedName>
        <fullName evidence="4 7">Signal peptidase I</fullName>
        <ecNumber evidence="4 7">3.4.21.89</ecNumber>
    </recommendedName>
</protein>
<dbReference type="CDD" id="cd06530">
    <property type="entry name" value="S26_SPase_I"/>
    <property type="match status" value="1"/>
</dbReference>
<feature type="active site" evidence="6">
    <location>
        <position position="619"/>
    </location>
</feature>
<dbReference type="GO" id="GO:0004252">
    <property type="term" value="F:serine-type endopeptidase activity"/>
    <property type="evidence" value="ECO:0007669"/>
    <property type="project" value="InterPro"/>
</dbReference>
<evidence type="ECO:0000313" key="10">
    <source>
        <dbReference type="EMBL" id="EJF46757.1"/>
    </source>
</evidence>
<evidence type="ECO:0000256" key="3">
    <source>
        <dbReference type="ARBA" id="ARBA00009370"/>
    </source>
</evidence>
<feature type="compositionally biased region" description="Basic and acidic residues" evidence="8">
    <location>
        <begin position="1"/>
        <end position="15"/>
    </location>
</feature>
<dbReference type="InterPro" id="IPR000223">
    <property type="entry name" value="Pept_S26A_signal_pept_1"/>
</dbReference>
<feature type="compositionally biased region" description="Low complexity" evidence="8">
    <location>
        <begin position="369"/>
        <end position="407"/>
    </location>
</feature>
<evidence type="ECO:0000256" key="8">
    <source>
        <dbReference type="SAM" id="MobiDB-lite"/>
    </source>
</evidence>
<dbReference type="InterPro" id="IPR019533">
    <property type="entry name" value="Peptidase_S26"/>
</dbReference>
<dbReference type="Proteomes" id="UP000002941">
    <property type="component" value="Unassembled WGS sequence"/>
</dbReference>
<evidence type="ECO:0000313" key="11">
    <source>
        <dbReference type="Proteomes" id="UP000002941"/>
    </source>
</evidence>
<feature type="compositionally biased region" description="Basic and acidic residues" evidence="8">
    <location>
        <begin position="292"/>
        <end position="301"/>
    </location>
</feature>
<evidence type="ECO:0000256" key="2">
    <source>
        <dbReference type="ARBA" id="ARBA00004401"/>
    </source>
</evidence>
<dbReference type="PANTHER" id="PTHR43390">
    <property type="entry name" value="SIGNAL PEPTIDASE I"/>
    <property type="match status" value="1"/>
</dbReference>
<feature type="compositionally biased region" description="Acidic residues" evidence="8">
    <location>
        <begin position="233"/>
        <end position="247"/>
    </location>
</feature>
<dbReference type="EMBL" id="AKFT01000049">
    <property type="protein sequence ID" value="EJF46757.1"/>
    <property type="molecule type" value="Genomic_DNA"/>
</dbReference>
<evidence type="ECO:0000256" key="6">
    <source>
        <dbReference type="PIRSR" id="PIRSR600223-1"/>
    </source>
</evidence>
<dbReference type="Gene3D" id="2.10.109.10">
    <property type="entry name" value="Umud Fragment, subunit A"/>
    <property type="match status" value="1"/>
</dbReference>
<reference evidence="10 11" key="1">
    <citation type="submission" date="2012-05" db="EMBL/GenBank/DDBJ databases">
        <authorList>
            <person name="Harkins D.M."/>
            <person name="Madupu R."/>
            <person name="Durkin A.S."/>
            <person name="Torralba M."/>
            <person name="Methe B."/>
            <person name="Sutton G.G."/>
            <person name="Nelson K.E."/>
        </authorList>
    </citation>
    <scope>NUCLEOTIDE SEQUENCE [LARGE SCALE GENOMIC DNA]</scope>
    <source>
        <strain evidence="10 11">F0489</strain>
    </source>
</reference>
<dbReference type="AlphaFoldDB" id="J0NPP1"/>
<dbReference type="eggNOG" id="COG0681">
    <property type="taxonomic scope" value="Bacteria"/>
</dbReference>
<sequence length="731" mass="74455">MTSPKDDLEELKPDVGDGGALTSPDEERAEDVSVVALVDESAMQARWTQEGAGAAVVDVVRDRAVRPGTVAVVDEPGESDEPGEAEGPDEPVEGAVAAESAELEPESEAERTGDEPSATPDEPGGERARAGEPDPDAEGPTESAAVVGEGESGEPGEAEGPDPAEQPVEGAVAAESASSTESDSAEPEAREAGAADSAENADSAYRAGSEAPDESGAPGSELPESGEPTAVEAEPDELDEPAAEADDGVGSVGSADGAGSVGSDTGDDGDDSETGDMAGESVRAGAPESESDDRADAHAHEAAAGGVEDADESEGAADADDTADAEYIENAEGAEGTEGAEDTDSTAAEPYAERASAADGADDADEAAEVVPEAVEAATDTADVEPSGAEPAELADLAEPAGPAEAAPRTEEPARAPEVEGLGADAVAIESGVLLEADDEGSQGDAEAGVDSAEAGAAGELDEAVDSEAAEKPGTSKSSESSEKATDLPPSYPPARRPRPLPVPGEEEDDSEEDRPRRGWLSTLAVVVVVLALSAFIKTHIVQTFAIPSGSMENTLQTEDHVSVRMYHPHDVHRGDIVVFTDPGGWLDTEEPSGINGIVRDGLILTGLLPENSGHHLIKRVIGVSGDRITSDGAGALTVNGVPLQETYIKDGAAPSLVPFDIIVPEGCIWVMGDNRSNSSDSRFHQDDPHGGAVPLDDVVGVATNVVWPVSRWDSLDEGEAVFRDVPDPNR</sequence>
<feature type="compositionally biased region" description="Basic and acidic residues" evidence="8">
    <location>
        <begin position="408"/>
        <end position="418"/>
    </location>
</feature>
<comment type="caution">
    <text evidence="10">The sequence shown here is derived from an EMBL/GenBank/DDBJ whole genome shotgun (WGS) entry which is preliminary data.</text>
</comment>
<feature type="compositionally biased region" description="Low complexity" evidence="8">
    <location>
        <begin position="248"/>
        <end position="264"/>
    </location>
</feature>
<dbReference type="InterPro" id="IPR019758">
    <property type="entry name" value="Pept_S26A_signal_pept_1_CS"/>
</dbReference>
<feature type="region of interest" description="Disordered" evidence="8">
    <location>
        <begin position="1"/>
        <end position="31"/>
    </location>
</feature>
<dbReference type="Pfam" id="PF10502">
    <property type="entry name" value="Peptidase_S26"/>
    <property type="match status" value="1"/>
</dbReference>
<feature type="active site" evidence="6">
    <location>
        <position position="551"/>
    </location>
</feature>
<evidence type="ECO:0000256" key="4">
    <source>
        <dbReference type="ARBA" id="ARBA00013208"/>
    </source>
</evidence>
<dbReference type="GO" id="GO:0009003">
    <property type="term" value="F:signal peptidase activity"/>
    <property type="evidence" value="ECO:0007669"/>
    <property type="project" value="UniProtKB-EC"/>
</dbReference>
<feature type="region of interest" description="Disordered" evidence="8">
    <location>
        <begin position="68"/>
        <end position="451"/>
    </location>
</feature>
<feature type="domain" description="Peptidase S26" evidence="9">
    <location>
        <begin position="522"/>
        <end position="708"/>
    </location>
</feature>
<keyword evidence="11" id="KW-1185">Reference proteome</keyword>
<dbReference type="PANTHER" id="PTHR43390:SF1">
    <property type="entry name" value="CHLOROPLAST PROCESSING PEPTIDASE"/>
    <property type="match status" value="1"/>
</dbReference>
<feature type="compositionally biased region" description="Acidic residues" evidence="8">
    <location>
        <begin position="75"/>
        <end position="92"/>
    </location>
</feature>
<comment type="catalytic activity">
    <reaction evidence="1 7">
        <text>Cleavage of hydrophobic, N-terminal signal or leader sequences from secreted and periplasmic proteins.</text>
        <dbReference type="EC" id="3.4.21.89"/>
    </reaction>
</comment>
<evidence type="ECO:0000256" key="1">
    <source>
        <dbReference type="ARBA" id="ARBA00000677"/>
    </source>
</evidence>
<dbReference type="SUPFAM" id="SSF51306">
    <property type="entry name" value="LexA/Signal peptidase"/>
    <property type="match status" value="1"/>
</dbReference>
<evidence type="ECO:0000259" key="9">
    <source>
        <dbReference type="Pfam" id="PF10502"/>
    </source>
</evidence>
<evidence type="ECO:0000256" key="7">
    <source>
        <dbReference type="RuleBase" id="RU362042"/>
    </source>
</evidence>
<feature type="compositionally biased region" description="Acidic residues" evidence="8">
    <location>
        <begin position="151"/>
        <end position="162"/>
    </location>
</feature>
<accession>J0NPP1</accession>
<feature type="compositionally biased region" description="Acidic residues" evidence="8">
    <location>
        <begin position="308"/>
        <end position="329"/>
    </location>
</feature>
<gene>
    <name evidence="10" type="primary">lepB_1</name>
    <name evidence="10" type="ORF">HMPREF1318_2855</name>
</gene>
<keyword evidence="7" id="KW-0645">Protease</keyword>
<comment type="similarity">
    <text evidence="3 7">Belongs to the peptidase S26 family.</text>
</comment>
<dbReference type="RefSeq" id="WP_008730281.1">
    <property type="nucleotide sequence ID" value="NZ_AKFT01000049.1"/>
</dbReference>
<dbReference type="NCBIfam" id="TIGR02227">
    <property type="entry name" value="sigpep_I_bact"/>
    <property type="match status" value="1"/>
</dbReference>
<keyword evidence="5 7" id="KW-0378">Hydrolase</keyword>
<comment type="subcellular location">
    <subcellularLocation>
        <location evidence="2">Cell membrane</location>
        <topology evidence="2">Single-pass type II membrane protein</topology>
    </subcellularLocation>
    <subcellularLocation>
        <location evidence="7">Membrane</location>
        <topology evidence="7">Single-pass type II membrane protein</topology>
    </subcellularLocation>
</comment>
<feature type="compositionally biased region" description="Pro residues" evidence="8">
    <location>
        <begin position="490"/>
        <end position="503"/>
    </location>
</feature>
<organism evidence="10 11">
    <name type="scientific">Actinomyces massiliensis F0489</name>
    <dbReference type="NCBI Taxonomy" id="1125718"/>
    <lineage>
        <taxon>Bacteria</taxon>
        <taxon>Bacillati</taxon>
        <taxon>Actinomycetota</taxon>
        <taxon>Actinomycetes</taxon>
        <taxon>Actinomycetales</taxon>
        <taxon>Actinomycetaceae</taxon>
        <taxon>Actinomyces</taxon>
    </lineage>
</organism>
<evidence type="ECO:0000256" key="5">
    <source>
        <dbReference type="ARBA" id="ARBA00022801"/>
    </source>
</evidence>
<dbReference type="InterPro" id="IPR036286">
    <property type="entry name" value="LexA/Signal_pep-like_sf"/>
</dbReference>
<feature type="compositionally biased region" description="Acidic residues" evidence="8">
    <location>
        <begin position="265"/>
        <end position="274"/>
    </location>
</feature>
<dbReference type="OrthoDB" id="9815782at2"/>
<name>J0NPP1_9ACTO</name>
<dbReference type="GO" id="GO:0005886">
    <property type="term" value="C:plasma membrane"/>
    <property type="evidence" value="ECO:0007669"/>
    <property type="project" value="UniProtKB-SubCell"/>
</dbReference>
<feature type="region of interest" description="Disordered" evidence="8">
    <location>
        <begin position="463"/>
        <end position="516"/>
    </location>
</feature>
<dbReference type="PROSITE" id="PS00761">
    <property type="entry name" value="SPASE_I_3"/>
    <property type="match status" value="1"/>
</dbReference>
<dbReference type="PRINTS" id="PR00727">
    <property type="entry name" value="LEADERPTASE"/>
</dbReference>
<dbReference type="PATRIC" id="fig|1125718.3.peg.672"/>
<proteinExistence type="inferred from homology"/>
<dbReference type="GO" id="GO:0006465">
    <property type="term" value="P:signal peptide processing"/>
    <property type="evidence" value="ECO:0007669"/>
    <property type="project" value="InterPro"/>
</dbReference>